<dbReference type="Proteomes" id="UP000590412">
    <property type="component" value="Unassembled WGS sequence"/>
</dbReference>
<dbReference type="NCBIfam" id="TIGR00527">
    <property type="entry name" value="gcvH"/>
    <property type="match status" value="1"/>
</dbReference>
<dbReference type="InterPro" id="IPR033753">
    <property type="entry name" value="GCV_H/Fam206"/>
</dbReference>
<dbReference type="InterPro" id="IPR011053">
    <property type="entry name" value="Single_hybrid_motif"/>
</dbReference>
<feature type="domain" description="Lipoyl-binding" evidence="6">
    <location>
        <begin position="78"/>
        <end position="160"/>
    </location>
</feature>
<evidence type="ECO:0000256" key="4">
    <source>
        <dbReference type="PIRSR" id="PIRSR617453-50"/>
    </source>
</evidence>
<dbReference type="CDD" id="cd06848">
    <property type="entry name" value="GCS_H"/>
    <property type="match status" value="1"/>
</dbReference>
<dbReference type="GO" id="GO:0005960">
    <property type="term" value="C:glycine cleavage complex"/>
    <property type="evidence" value="ECO:0007669"/>
    <property type="project" value="UniProtKB-UniRule"/>
</dbReference>
<comment type="caution">
    <text evidence="7">The sequence shown here is derived from an EMBL/GenBank/DDBJ whole genome shotgun (WGS) entry which is preliminary data.</text>
</comment>
<gene>
    <name evidence="7" type="ORF">FOB60_000153</name>
</gene>
<dbReference type="PANTHER" id="PTHR11715">
    <property type="entry name" value="GLYCINE CLEAVAGE SYSTEM H PROTEIN"/>
    <property type="match status" value="1"/>
</dbReference>
<keyword evidence="5" id="KW-0496">Mitochondrion</keyword>
<comment type="function">
    <text evidence="5">The H protein shuttles the methylamine group of glycine from the P protein to the T protein.</text>
</comment>
<keyword evidence="2 4" id="KW-0450">Lipoyl</keyword>
<feature type="modified residue" description="N6-lipoyllysine" evidence="4">
    <location>
        <position position="119"/>
    </location>
</feature>
<dbReference type="InterPro" id="IPR017453">
    <property type="entry name" value="GCV_H_sub"/>
</dbReference>
<evidence type="ECO:0000256" key="1">
    <source>
        <dbReference type="ARBA" id="ARBA00009249"/>
    </source>
</evidence>
<dbReference type="PANTHER" id="PTHR11715:SF3">
    <property type="entry name" value="GLYCINE CLEAVAGE SYSTEM H PROTEIN-RELATED"/>
    <property type="match status" value="1"/>
</dbReference>
<evidence type="ECO:0000256" key="2">
    <source>
        <dbReference type="ARBA" id="ARBA00022823"/>
    </source>
</evidence>
<name>A0A8X7NPM5_CANPA</name>
<dbReference type="HAMAP" id="MF_00272">
    <property type="entry name" value="GcvH"/>
    <property type="match status" value="1"/>
</dbReference>
<evidence type="ECO:0000256" key="5">
    <source>
        <dbReference type="RuleBase" id="RU364055"/>
    </source>
</evidence>
<evidence type="ECO:0000259" key="6">
    <source>
        <dbReference type="PROSITE" id="PS50968"/>
    </source>
</evidence>
<proteinExistence type="inferred from homology"/>
<reference evidence="7" key="1">
    <citation type="submission" date="2020-03" db="EMBL/GenBank/DDBJ databases">
        <title>FDA dAtabase for Regulatory Grade micrObial Sequences (FDA-ARGOS): Supporting development and validation of Infectious Disease Dx tests.</title>
        <authorList>
            <person name="Campos J."/>
            <person name="Goldberg B."/>
            <person name="Tallon L."/>
            <person name="Sadzewicz L."/>
            <person name="Vavikolanu K."/>
            <person name="Mehta A."/>
            <person name="Aluvathingal J."/>
            <person name="Nadendla S."/>
            <person name="Nandy P."/>
            <person name="Geyer C."/>
            <person name="Yan Y."/>
            <person name="Sichtig H."/>
        </authorList>
    </citation>
    <scope>NUCLEOTIDE SEQUENCE [LARGE SCALE GENOMIC DNA]</scope>
    <source>
        <strain evidence="7">FDAARGOS_652</strain>
    </source>
</reference>
<protein>
    <recommendedName>
        <fullName evidence="5">Glycine cleavage system H protein</fullName>
    </recommendedName>
</protein>
<dbReference type="InterPro" id="IPR003016">
    <property type="entry name" value="2-oxoA_DH_lipoyl-BS"/>
</dbReference>
<evidence type="ECO:0000256" key="3">
    <source>
        <dbReference type="ARBA" id="ARBA00022946"/>
    </source>
</evidence>
<keyword evidence="3 5" id="KW-0809">Transit peptide</keyword>
<dbReference type="OrthoDB" id="10264154at2759"/>
<evidence type="ECO:0000313" key="8">
    <source>
        <dbReference type="Proteomes" id="UP000590412"/>
    </source>
</evidence>
<dbReference type="Gene3D" id="2.40.50.100">
    <property type="match status" value="1"/>
</dbReference>
<dbReference type="NCBIfam" id="NF002270">
    <property type="entry name" value="PRK01202.1"/>
    <property type="match status" value="1"/>
</dbReference>
<dbReference type="PROSITE" id="PS50968">
    <property type="entry name" value="BIOTINYL_LIPOYL"/>
    <property type="match status" value="1"/>
</dbReference>
<dbReference type="GO" id="GO:0009249">
    <property type="term" value="P:protein lipoylation"/>
    <property type="evidence" value="ECO:0007669"/>
    <property type="project" value="TreeGrafter"/>
</dbReference>
<dbReference type="GO" id="GO:0019464">
    <property type="term" value="P:glycine decarboxylation via glycine cleavage system"/>
    <property type="evidence" value="ECO:0007669"/>
    <property type="project" value="UniProtKB-UniRule"/>
</dbReference>
<sequence>MFKSLLRSSSIPLRTFAGPSFVSTTSSHVLRCAFTTTTPHTYKADKNSHAYKYLHEKQPIVTKFTEEHEYVKLYDDDSALIGITQYAAQALGDVTFVELPELGTRVEIGETLGSVESVKSASEIYSPVSGEIVGVNEILESEPGLLNHDPTVEGWIAHIKLEDTRQITDSETLLSSEDYAKSLEED</sequence>
<comment type="cofactor">
    <cofactor evidence="5">
        <name>(R)-lipoate</name>
        <dbReference type="ChEBI" id="CHEBI:83088"/>
    </cofactor>
    <text evidence="5">Binds 1 lipoyl cofactor covalently.</text>
</comment>
<dbReference type="InterPro" id="IPR000089">
    <property type="entry name" value="Biotin_lipoyl"/>
</dbReference>
<dbReference type="PROSITE" id="PS00189">
    <property type="entry name" value="LIPOYL"/>
    <property type="match status" value="1"/>
</dbReference>
<comment type="similarity">
    <text evidence="1 5">Belongs to the GcvH family.</text>
</comment>
<dbReference type="Pfam" id="PF01597">
    <property type="entry name" value="GCV_H"/>
    <property type="match status" value="1"/>
</dbReference>
<dbReference type="EMBL" id="JABWAB010000001">
    <property type="protein sequence ID" value="KAF6058571.1"/>
    <property type="molecule type" value="Genomic_DNA"/>
</dbReference>
<comment type="subunit">
    <text evidence="5">The glycine cleavage system is composed of four proteins: P, T, L and H.</text>
</comment>
<comment type="subcellular location">
    <subcellularLocation>
        <location evidence="5">Mitochondrion</location>
    </subcellularLocation>
</comment>
<accession>A0A8X7NPM5</accession>
<dbReference type="SUPFAM" id="SSF51230">
    <property type="entry name" value="Single hybrid motif"/>
    <property type="match status" value="1"/>
</dbReference>
<dbReference type="GO" id="GO:0005739">
    <property type="term" value="C:mitochondrion"/>
    <property type="evidence" value="ECO:0007669"/>
    <property type="project" value="UniProtKB-SubCell"/>
</dbReference>
<dbReference type="AlphaFoldDB" id="A0A8X7NPM5"/>
<evidence type="ECO:0000313" key="7">
    <source>
        <dbReference type="EMBL" id="KAF6058571.1"/>
    </source>
</evidence>
<organism evidence="7 8">
    <name type="scientific">Candida parapsilosis</name>
    <name type="common">Yeast</name>
    <dbReference type="NCBI Taxonomy" id="5480"/>
    <lineage>
        <taxon>Eukaryota</taxon>
        <taxon>Fungi</taxon>
        <taxon>Dikarya</taxon>
        <taxon>Ascomycota</taxon>
        <taxon>Saccharomycotina</taxon>
        <taxon>Pichiomycetes</taxon>
        <taxon>Debaryomycetaceae</taxon>
        <taxon>Candida/Lodderomyces clade</taxon>
        <taxon>Candida</taxon>
    </lineage>
</organism>
<dbReference type="InterPro" id="IPR002930">
    <property type="entry name" value="GCV_H"/>
</dbReference>